<dbReference type="RefSeq" id="WP_412442198.1">
    <property type="nucleotide sequence ID" value="NZ_CACRUT010000008.1"/>
</dbReference>
<dbReference type="EMBL" id="CACRUT010000008">
    <property type="protein sequence ID" value="VYT94245.1"/>
    <property type="molecule type" value="Genomic_DNA"/>
</dbReference>
<proteinExistence type="predicted"/>
<reference evidence="1" key="1">
    <citation type="submission" date="2019-11" db="EMBL/GenBank/DDBJ databases">
        <authorList>
            <person name="Feng L."/>
        </authorList>
    </citation>
    <scope>NUCLEOTIDE SEQUENCE</scope>
    <source>
        <strain evidence="1">PclaraLFYP37</strain>
    </source>
</reference>
<name>A0A6N3ANU1_9BACT</name>
<protein>
    <recommendedName>
        <fullName evidence="2">HTH HARE-type domain-containing protein</fullName>
    </recommendedName>
</protein>
<dbReference type="AlphaFoldDB" id="A0A6N3ANU1"/>
<organism evidence="1">
    <name type="scientific">Paraprevotella clara</name>
    <dbReference type="NCBI Taxonomy" id="454154"/>
    <lineage>
        <taxon>Bacteria</taxon>
        <taxon>Pseudomonadati</taxon>
        <taxon>Bacteroidota</taxon>
        <taxon>Bacteroidia</taxon>
        <taxon>Bacteroidales</taxon>
        <taxon>Prevotellaceae</taxon>
        <taxon>Paraprevotella</taxon>
    </lineage>
</organism>
<gene>
    <name evidence="1" type="ORF">PCLFYP37_01531</name>
</gene>
<evidence type="ECO:0008006" key="2">
    <source>
        <dbReference type="Google" id="ProtNLM"/>
    </source>
</evidence>
<sequence>MENPFYNDIYEILQTKGCEGLPVGIIAKQVYNRHAGLFNTELTYERVYQNVRFFLWAQSCKPSSPFMGTANRGWYALKPNVCRQMRIDFTEIPSKEATEVPEKEEKTIDYPTLF</sequence>
<evidence type="ECO:0000313" key="1">
    <source>
        <dbReference type="EMBL" id="VYT94245.1"/>
    </source>
</evidence>
<accession>A0A6N3ANU1</accession>